<accession>A0A2H0RBT1</accession>
<evidence type="ECO:0000313" key="3">
    <source>
        <dbReference type="Proteomes" id="UP000230214"/>
    </source>
</evidence>
<dbReference type="Proteomes" id="UP000230214">
    <property type="component" value="Unassembled WGS sequence"/>
</dbReference>
<proteinExistence type="predicted"/>
<gene>
    <name evidence="2" type="ORF">COV24_00040</name>
</gene>
<sequence length="40" mass="4700">MYYTYILRSIKYPKETYIGKTPNLKARLKKHNEGGSKHTA</sequence>
<evidence type="ECO:0000259" key="1">
    <source>
        <dbReference type="PROSITE" id="PS50164"/>
    </source>
</evidence>
<feature type="domain" description="GIY-YIG" evidence="1">
    <location>
        <begin position="1"/>
        <end position="40"/>
    </location>
</feature>
<dbReference type="SUPFAM" id="SSF82771">
    <property type="entry name" value="GIY-YIG endonuclease"/>
    <property type="match status" value="1"/>
</dbReference>
<dbReference type="InterPro" id="IPR035901">
    <property type="entry name" value="GIY-YIG_endonuc_sf"/>
</dbReference>
<dbReference type="PROSITE" id="PS50164">
    <property type="entry name" value="GIY_YIG"/>
    <property type="match status" value="1"/>
</dbReference>
<protein>
    <recommendedName>
        <fullName evidence="1">GIY-YIG domain-containing protein</fullName>
    </recommendedName>
</protein>
<evidence type="ECO:0000313" key="2">
    <source>
        <dbReference type="EMBL" id="PIR43937.1"/>
    </source>
</evidence>
<dbReference type="EMBL" id="PCXU01000001">
    <property type="protein sequence ID" value="PIR43937.1"/>
    <property type="molecule type" value="Genomic_DNA"/>
</dbReference>
<name>A0A2H0RBT1_UNCKA</name>
<dbReference type="AlphaFoldDB" id="A0A2H0RBT1"/>
<dbReference type="Gene3D" id="3.40.1440.10">
    <property type="entry name" value="GIY-YIG endonuclease"/>
    <property type="match status" value="1"/>
</dbReference>
<dbReference type="InterPro" id="IPR000305">
    <property type="entry name" value="GIY-YIG_endonuc"/>
</dbReference>
<dbReference type="Pfam" id="PF01541">
    <property type="entry name" value="GIY-YIG"/>
    <property type="match status" value="1"/>
</dbReference>
<reference evidence="2 3" key="1">
    <citation type="submission" date="2017-09" db="EMBL/GenBank/DDBJ databases">
        <title>Depth-based differentiation of microbial function through sediment-hosted aquifers and enrichment of novel symbionts in the deep terrestrial subsurface.</title>
        <authorList>
            <person name="Probst A.J."/>
            <person name="Ladd B."/>
            <person name="Jarett J.K."/>
            <person name="Geller-Mcgrath D.E."/>
            <person name="Sieber C.M."/>
            <person name="Emerson J.B."/>
            <person name="Anantharaman K."/>
            <person name="Thomas B.C."/>
            <person name="Malmstrom R."/>
            <person name="Stieglmeier M."/>
            <person name="Klingl A."/>
            <person name="Woyke T."/>
            <person name="Ryan C.M."/>
            <person name="Banfield J.F."/>
        </authorList>
    </citation>
    <scope>NUCLEOTIDE SEQUENCE [LARGE SCALE GENOMIC DNA]</scope>
    <source>
        <strain evidence="2">CG10_big_fil_rev_8_21_14_0_10_32_10</strain>
    </source>
</reference>
<organism evidence="2 3">
    <name type="scientific">candidate division WWE3 bacterium CG10_big_fil_rev_8_21_14_0_10_32_10</name>
    <dbReference type="NCBI Taxonomy" id="1975090"/>
    <lineage>
        <taxon>Bacteria</taxon>
        <taxon>Katanobacteria</taxon>
    </lineage>
</organism>
<comment type="caution">
    <text evidence="2">The sequence shown here is derived from an EMBL/GenBank/DDBJ whole genome shotgun (WGS) entry which is preliminary data.</text>
</comment>